<dbReference type="PROSITE" id="PS50157">
    <property type="entry name" value="ZINC_FINGER_C2H2_2"/>
    <property type="match status" value="7"/>
</dbReference>
<dbReference type="Proteomes" id="UP001054837">
    <property type="component" value="Unassembled WGS sequence"/>
</dbReference>
<feature type="domain" description="C2H2-type" evidence="10">
    <location>
        <begin position="505"/>
        <end position="532"/>
    </location>
</feature>
<keyword evidence="3" id="KW-0677">Repeat</keyword>
<accession>A0AAV4RAL4</accession>
<comment type="caution">
    <text evidence="11">The sequence shown here is derived from an EMBL/GenBank/DDBJ whole genome shotgun (WGS) entry which is preliminary data.</text>
</comment>
<feature type="compositionally biased region" description="Basic residues" evidence="9">
    <location>
        <begin position="451"/>
        <end position="462"/>
    </location>
</feature>
<evidence type="ECO:0000256" key="8">
    <source>
        <dbReference type="SAM" id="Coils"/>
    </source>
</evidence>
<evidence type="ECO:0000256" key="7">
    <source>
        <dbReference type="PROSITE-ProRule" id="PRU00042"/>
    </source>
</evidence>
<dbReference type="PROSITE" id="PS00028">
    <property type="entry name" value="ZINC_FINGER_C2H2_1"/>
    <property type="match status" value="6"/>
</dbReference>
<feature type="compositionally biased region" description="Basic and acidic residues" evidence="9">
    <location>
        <begin position="76"/>
        <end position="98"/>
    </location>
</feature>
<keyword evidence="12" id="KW-1185">Reference proteome</keyword>
<reference evidence="11 12" key="1">
    <citation type="submission" date="2021-06" db="EMBL/GenBank/DDBJ databases">
        <title>Caerostris darwini draft genome.</title>
        <authorList>
            <person name="Kono N."/>
            <person name="Arakawa K."/>
        </authorList>
    </citation>
    <scope>NUCLEOTIDE SEQUENCE [LARGE SCALE GENOMIC DNA]</scope>
</reference>
<feature type="domain" description="C2H2-type" evidence="10">
    <location>
        <begin position="754"/>
        <end position="778"/>
    </location>
</feature>
<feature type="region of interest" description="Disordered" evidence="9">
    <location>
        <begin position="1"/>
        <end position="22"/>
    </location>
</feature>
<evidence type="ECO:0000256" key="9">
    <source>
        <dbReference type="SAM" id="MobiDB-lite"/>
    </source>
</evidence>
<dbReference type="Gene3D" id="3.30.160.60">
    <property type="entry name" value="Classic Zinc Finger"/>
    <property type="match status" value="3"/>
</dbReference>
<dbReference type="SMART" id="SM00355">
    <property type="entry name" value="ZnF_C2H2"/>
    <property type="match status" value="12"/>
</dbReference>
<feature type="region of interest" description="Disordered" evidence="9">
    <location>
        <begin position="58"/>
        <end position="98"/>
    </location>
</feature>
<feature type="domain" description="C2H2-type" evidence="10">
    <location>
        <begin position="533"/>
        <end position="557"/>
    </location>
</feature>
<sequence>MHSVKSPSLKKHEIKRVKKPSPIETNVDDSLIAVTIKKEIDLLFDPIERSKSVFMTDANNKKSGDLPAKKPKKLDKRNEEKDKVKDKRRLKSVDKDPLHENWGKVKSVKCNKQRTHPPRYVCKYCCRQFESGDQLRDHVSSHGNNPQFKCYVCGLEAGAFSSLMAHCVKHSRKKKTSKLNYANDLMGSQILPSKSSIFCNFCKIFFPSTEQLALHNCFAGGTKKEYKCTYCGDVSFSVDSYRLHVMGHSMRPFLCMHCNFKGPTKKLLDKHLEICKKRPKNKKEIIFKCKKCSTEFTHRRELTQHTKDCKVSECKVILKNCSKCDCVFNSKIAFANHKCNKLSGKTTKVTSKSVQKRKLTDESKIKKESFLCSLCGDIFDNQQDHESHKQICFDETENPLNEKTSSLCPTCGNIFHLEVLKEHKKTCQFSEKSGRDSDATKAGSDSDSHLTRRSARLVRRKNSLTEENIKMAPKDKPKIKRFKKKVIKGVPGRKGRQSKLGNENFKCVYCDLTFCSKSTLMRHKRMHSGNPYFSCKFCGKFFFRKDVYTRHEVNVHSKCSKNVFCCYYCRLYFMDPSILKEHVLAEHKDNAFLPVKPEFAKDIHEPIKIKVEPDTDKGEGKETTSETVTVDHFKTVPPSISGKAKKCGICFQSFNFLSEIEKHMQSSHKPENSEVDLKKTPENDLREVSMEVESDAHHLPINDFKHSVSDSSTSAFAQKEELVMDLPNQHEASSVCHDLSEPSEHITNSKSTKFMCKLCSEDFIDKSHCESHERTKHTLIDWYQCLICKKNGPKQDMMEHMFTHMCKVGSFIINKNASNLDLVLPYTLEKDSFNKFPILTDLASIDEFTNVTNKILDTELPPLIDSEVATSNNYLPEISCLTEEHFSRDKEIPVVSEIEMINSNESEKCNLSQQRINGEENCRKDNNTETKYLASKNSSFEFCKNSFDKSQESFATLNSSINDEIKESFESNDELPSNQNNILNFQENSCSVSQSKNDEDKSNFSQLRFLLETYKQSRSPNTSEDPCNEIDCSKFQSVDKPDDNADCVQLRRLLKNGTFNNSKIDNELNPSSTNCMQPIIETKAVIKNMEQSLESLLKNAQGQSTDDLNSMNIESTDKKEIDSFRKHMLETQNINCLKSDINQCGSIVSEPNFSKSEPVVSLSNTSDLFHTNQMQNKMLDFNDLIKITENESSNDGSMFLNNESLLSDSPFPANSIMNPFIDTASLKFPFNPQQVGPSSRGYNSPQKRGNSEEYFSSPKKVAKSYNSCSPSKYNNFNLIFGENSEYINHSKHSDIFSHKKDHVEYPETLHTLLLRQKESFQQPTVLSNSESASHEVSNDSALNLSQNTFSS</sequence>
<keyword evidence="5" id="KW-0862">Zinc</keyword>
<dbReference type="PANTHER" id="PTHR24376:SF235">
    <property type="entry name" value="C2H2-TYPE DOMAIN-CONTAINING PROTEIN"/>
    <property type="match status" value="1"/>
</dbReference>
<dbReference type="GO" id="GO:0000978">
    <property type="term" value="F:RNA polymerase II cis-regulatory region sequence-specific DNA binding"/>
    <property type="evidence" value="ECO:0007669"/>
    <property type="project" value="TreeGrafter"/>
</dbReference>
<feature type="region of interest" description="Disordered" evidence="9">
    <location>
        <begin position="431"/>
        <end position="462"/>
    </location>
</feature>
<organism evidence="11 12">
    <name type="scientific">Caerostris darwini</name>
    <dbReference type="NCBI Taxonomy" id="1538125"/>
    <lineage>
        <taxon>Eukaryota</taxon>
        <taxon>Metazoa</taxon>
        <taxon>Ecdysozoa</taxon>
        <taxon>Arthropoda</taxon>
        <taxon>Chelicerata</taxon>
        <taxon>Arachnida</taxon>
        <taxon>Araneae</taxon>
        <taxon>Araneomorphae</taxon>
        <taxon>Entelegynae</taxon>
        <taxon>Araneoidea</taxon>
        <taxon>Araneidae</taxon>
        <taxon>Caerostris</taxon>
    </lineage>
</organism>
<dbReference type="InterPro" id="IPR013087">
    <property type="entry name" value="Znf_C2H2_type"/>
</dbReference>
<evidence type="ECO:0000313" key="12">
    <source>
        <dbReference type="Proteomes" id="UP001054837"/>
    </source>
</evidence>
<feature type="compositionally biased region" description="Polar residues" evidence="9">
    <location>
        <begin position="1232"/>
        <end position="1248"/>
    </location>
</feature>
<evidence type="ECO:0000256" key="1">
    <source>
        <dbReference type="ARBA" id="ARBA00004123"/>
    </source>
</evidence>
<dbReference type="GO" id="GO:0008270">
    <property type="term" value="F:zinc ion binding"/>
    <property type="evidence" value="ECO:0007669"/>
    <property type="project" value="UniProtKB-KW"/>
</dbReference>
<feature type="compositionally biased region" description="Basic and acidic residues" evidence="9">
    <location>
        <begin position="432"/>
        <end position="450"/>
    </location>
</feature>
<feature type="region of interest" description="Disordered" evidence="9">
    <location>
        <begin position="1232"/>
        <end position="1256"/>
    </location>
</feature>
<name>A0AAV4RAL4_9ARAC</name>
<feature type="compositionally biased region" description="Polar residues" evidence="9">
    <location>
        <begin position="1338"/>
        <end position="1351"/>
    </location>
</feature>
<evidence type="ECO:0000313" key="11">
    <source>
        <dbReference type="EMBL" id="GIY17118.1"/>
    </source>
</evidence>
<dbReference type="PANTHER" id="PTHR24376">
    <property type="entry name" value="ZINC FINGER PROTEIN"/>
    <property type="match status" value="1"/>
</dbReference>
<evidence type="ECO:0000256" key="3">
    <source>
        <dbReference type="ARBA" id="ARBA00022737"/>
    </source>
</evidence>
<keyword evidence="8" id="KW-0175">Coiled coil</keyword>
<feature type="compositionally biased region" description="Basic and acidic residues" evidence="9">
    <location>
        <begin position="59"/>
        <end position="68"/>
    </location>
</feature>
<evidence type="ECO:0000259" key="10">
    <source>
        <dbReference type="PROSITE" id="PS50157"/>
    </source>
</evidence>
<feature type="compositionally biased region" description="Basic residues" evidence="9">
    <location>
        <begin position="8"/>
        <end position="19"/>
    </location>
</feature>
<feature type="domain" description="C2H2-type" evidence="10">
    <location>
        <begin position="287"/>
        <end position="315"/>
    </location>
</feature>
<feature type="domain" description="C2H2-type" evidence="10">
    <location>
        <begin position="645"/>
        <end position="673"/>
    </location>
</feature>
<keyword evidence="4 7" id="KW-0863">Zinc-finger</keyword>
<proteinExistence type="predicted"/>
<comment type="subcellular location">
    <subcellularLocation>
        <location evidence="1">Nucleus</location>
    </subcellularLocation>
</comment>
<evidence type="ECO:0000256" key="6">
    <source>
        <dbReference type="ARBA" id="ARBA00023242"/>
    </source>
</evidence>
<dbReference type="EMBL" id="BPLQ01005774">
    <property type="protein sequence ID" value="GIY17118.1"/>
    <property type="molecule type" value="Genomic_DNA"/>
</dbReference>
<dbReference type="GO" id="GO:0001228">
    <property type="term" value="F:DNA-binding transcription activator activity, RNA polymerase II-specific"/>
    <property type="evidence" value="ECO:0007669"/>
    <property type="project" value="TreeGrafter"/>
</dbReference>
<dbReference type="InterPro" id="IPR036236">
    <property type="entry name" value="Znf_C2H2_sf"/>
</dbReference>
<evidence type="ECO:0000256" key="5">
    <source>
        <dbReference type="ARBA" id="ARBA00022833"/>
    </source>
</evidence>
<feature type="coiled-coil region" evidence="8">
    <location>
        <begin position="1079"/>
        <end position="1106"/>
    </location>
</feature>
<keyword evidence="6" id="KW-0539">Nucleus</keyword>
<gene>
    <name evidence="11" type="primary">ZNF836_3</name>
    <name evidence="11" type="ORF">CDAR_599751</name>
</gene>
<feature type="domain" description="C2H2-type" evidence="10">
    <location>
        <begin position="120"/>
        <end position="147"/>
    </location>
</feature>
<dbReference type="GO" id="GO:0005634">
    <property type="term" value="C:nucleus"/>
    <property type="evidence" value="ECO:0007669"/>
    <property type="project" value="UniProtKB-SubCell"/>
</dbReference>
<feature type="domain" description="C2H2-type" evidence="10">
    <location>
        <begin position="370"/>
        <end position="399"/>
    </location>
</feature>
<feature type="region of interest" description="Disordered" evidence="9">
    <location>
        <begin position="1324"/>
        <end position="1351"/>
    </location>
</feature>
<protein>
    <submittedName>
        <fullName evidence="11">Zinc finger protein 836</fullName>
    </submittedName>
</protein>
<keyword evidence="2" id="KW-0479">Metal-binding</keyword>
<dbReference type="SUPFAM" id="SSF57667">
    <property type="entry name" value="beta-beta-alpha zinc fingers"/>
    <property type="match status" value="2"/>
</dbReference>
<evidence type="ECO:0000256" key="2">
    <source>
        <dbReference type="ARBA" id="ARBA00022723"/>
    </source>
</evidence>
<evidence type="ECO:0000256" key="4">
    <source>
        <dbReference type="ARBA" id="ARBA00022771"/>
    </source>
</evidence>